<sequence length="166" mass="19313">MARIFRPSTTIYLLIEDILRLLHMQTLTILYLYLKRRHLVHGRRRALRHYSLLERVPSQVRHLNRLVRLSDVDCFVNFRMDRNTFGLLAHHKKSRVVAFDFLRSGETVSRYVHIVLDALLALHPLLLAKPAPVDEKTTDPRWKYFKGCICALDGTYINVLGHGGGN</sequence>
<gene>
    <name evidence="1" type="ORF">AAHA92_16649</name>
</gene>
<dbReference type="InterPro" id="IPR045249">
    <property type="entry name" value="HARBI1-like"/>
</dbReference>
<name>A0ABD1GW75_SALDI</name>
<dbReference type="EMBL" id="JBEAFC010000007">
    <property type="protein sequence ID" value="KAL1548415.1"/>
    <property type="molecule type" value="Genomic_DNA"/>
</dbReference>
<protein>
    <submittedName>
        <fullName evidence="1">Protein ANTAGONIST OF LIKE HETEROCHROMATIN PROTEIN 1-like</fullName>
    </submittedName>
</protein>
<comment type="caution">
    <text evidence="1">The sequence shown here is derived from an EMBL/GenBank/DDBJ whole genome shotgun (WGS) entry which is preliminary data.</text>
</comment>
<dbReference type="PANTHER" id="PTHR22930">
    <property type="match status" value="1"/>
</dbReference>
<evidence type="ECO:0000313" key="2">
    <source>
        <dbReference type="Proteomes" id="UP001567538"/>
    </source>
</evidence>
<accession>A0ABD1GW75</accession>
<evidence type="ECO:0000313" key="1">
    <source>
        <dbReference type="EMBL" id="KAL1548415.1"/>
    </source>
</evidence>
<dbReference type="PANTHER" id="PTHR22930:SF293">
    <property type="entry name" value="PROTEIN ALP1-LIKE"/>
    <property type="match status" value="1"/>
</dbReference>
<dbReference type="AlphaFoldDB" id="A0ABD1GW75"/>
<reference evidence="1 2" key="1">
    <citation type="submission" date="2024-06" db="EMBL/GenBank/DDBJ databases">
        <title>A chromosome level genome sequence of Diviner's sage (Salvia divinorum).</title>
        <authorList>
            <person name="Ford S.A."/>
            <person name="Ro D.-K."/>
            <person name="Ness R.W."/>
            <person name="Phillips M.A."/>
        </authorList>
    </citation>
    <scope>NUCLEOTIDE SEQUENCE [LARGE SCALE GENOMIC DNA]</scope>
    <source>
        <strain evidence="1">SAF-2024a</strain>
        <tissue evidence="1">Leaf</tissue>
    </source>
</reference>
<dbReference type="Proteomes" id="UP001567538">
    <property type="component" value="Unassembled WGS sequence"/>
</dbReference>
<keyword evidence="2" id="KW-1185">Reference proteome</keyword>
<organism evidence="1 2">
    <name type="scientific">Salvia divinorum</name>
    <name type="common">Maria pastora</name>
    <name type="synonym">Diviner's sage</name>
    <dbReference type="NCBI Taxonomy" id="28513"/>
    <lineage>
        <taxon>Eukaryota</taxon>
        <taxon>Viridiplantae</taxon>
        <taxon>Streptophyta</taxon>
        <taxon>Embryophyta</taxon>
        <taxon>Tracheophyta</taxon>
        <taxon>Spermatophyta</taxon>
        <taxon>Magnoliopsida</taxon>
        <taxon>eudicotyledons</taxon>
        <taxon>Gunneridae</taxon>
        <taxon>Pentapetalae</taxon>
        <taxon>asterids</taxon>
        <taxon>lamiids</taxon>
        <taxon>Lamiales</taxon>
        <taxon>Lamiaceae</taxon>
        <taxon>Nepetoideae</taxon>
        <taxon>Mentheae</taxon>
        <taxon>Salviinae</taxon>
        <taxon>Salvia</taxon>
        <taxon>Salvia subgen. Calosphace</taxon>
    </lineage>
</organism>
<proteinExistence type="predicted"/>